<feature type="domain" description="PEP-utilising enzyme mobile" evidence="15">
    <location>
        <begin position="882"/>
        <end position="952"/>
    </location>
</feature>
<evidence type="ECO:0000259" key="16">
    <source>
        <dbReference type="Pfam" id="PF01326"/>
    </source>
</evidence>
<reference evidence="17 18" key="1">
    <citation type="submission" date="2019-07" db="EMBL/GenBank/DDBJ databases">
        <title>Whole genome shotgun sequence of Pseudonocardia asaccharolytica NBRC 16224.</title>
        <authorList>
            <person name="Hosoyama A."/>
            <person name="Uohara A."/>
            <person name="Ohji S."/>
            <person name="Ichikawa N."/>
        </authorList>
    </citation>
    <scope>NUCLEOTIDE SEQUENCE [LARGE SCALE GENOMIC DNA]</scope>
    <source>
        <strain evidence="17 18">NBRC 16224</strain>
    </source>
</reference>
<evidence type="ECO:0000256" key="12">
    <source>
        <dbReference type="ARBA" id="ARBA00022842"/>
    </source>
</evidence>
<comment type="cofactor">
    <cofactor evidence="1">
        <name>Mg(2+)</name>
        <dbReference type="ChEBI" id="CHEBI:18420"/>
    </cofactor>
</comment>
<dbReference type="GO" id="GO:0046872">
    <property type="term" value="F:metal ion binding"/>
    <property type="evidence" value="ECO:0007669"/>
    <property type="project" value="UniProtKB-KW"/>
</dbReference>
<protein>
    <recommendedName>
        <fullName evidence="6">Phosphoenolpyruvate synthase</fullName>
        <ecNumber evidence="5">2.7.9.2</ecNumber>
    </recommendedName>
    <alternativeName>
        <fullName evidence="13">Pyruvate, water dikinase</fullName>
    </alternativeName>
</protein>
<comment type="similarity">
    <text evidence="4">Belongs to the PEP-utilizing enzyme family.</text>
</comment>
<dbReference type="OrthoDB" id="9765468at2"/>
<dbReference type="AlphaFoldDB" id="A0A511D230"/>
<dbReference type="InterPro" id="IPR002192">
    <property type="entry name" value="PPDK_AMP/ATP-bd"/>
</dbReference>
<evidence type="ECO:0000259" key="15">
    <source>
        <dbReference type="Pfam" id="PF00391"/>
    </source>
</evidence>
<dbReference type="PANTHER" id="PTHR43030">
    <property type="entry name" value="PHOSPHOENOLPYRUVATE SYNTHASE"/>
    <property type="match status" value="1"/>
</dbReference>
<dbReference type="NCBIfam" id="NF006150">
    <property type="entry name" value="PRK08296.1-2"/>
    <property type="match status" value="1"/>
</dbReference>
<dbReference type="Gene3D" id="3.30.1490.20">
    <property type="entry name" value="ATP-grasp fold, A domain"/>
    <property type="match status" value="1"/>
</dbReference>
<dbReference type="EC" id="2.7.9.2" evidence="5"/>
<organism evidence="17 18">
    <name type="scientific">Pseudonocardia asaccharolytica DSM 44247 = NBRC 16224</name>
    <dbReference type="NCBI Taxonomy" id="1123024"/>
    <lineage>
        <taxon>Bacteria</taxon>
        <taxon>Bacillati</taxon>
        <taxon>Actinomycetota</taxon>
        <taxon>Actinomycetes</taxon>
        <taxon>Pseudonocardiales</taxon>
        <taxon>Pseudonocardiaceae</taxon>
        <taxon>Pseudonocardia</taxon>
    </lineage>
</organism>
<proteinExistence type="inferred from homology"/>
<dbReference type="Gene3D" id="3.50.30.10">
    <property type="entry name" value="Phosphohistidine domain"/>
    <property type="match status" value="1"/>
</dbReference>
<dbReference type="PANTHER" id="PTHR43030:SF1">
    <property type="entry name" value="PHOSPHOENOLPYRUVATE SYNTHASE"/>
    <property type="match status" value="1"/>
</dbReference>
<dbReference type="UniPathway" id="UPA00138"/>
<gene>
    <name evidence="17" type="ORF">PA7_26770</name>
</gene>
<evidence type="ECO:0000313" key="17">
    <source>
        <dbReference type="EMBL" id="GEL18840.1"/>
    </source>
</evidence>
<keyword evidence="18" id="KW-1185">Reference proteome</keyword>
<dbReference type="Pfam" id="PF00391">
    <property type="entry name" value="PEP-utilizers"/>
    <property type="match status" value="1"/>
</dbReference>
<dbReference type="InterPro" id="IPR013815">
    <property type="entry name" value="ATP_grasp_subdomain_1"/>
</dbReference>
<evidence type="ECO:0000256" key="5">
    <source>
        <dbReference type="ARBA" id="ARBA00011996"/>
    </source>
</evidence>
<dbReference type="EMBL" id="BJVI01000026">
    <property type="protein sequence ID" value="GEL18840.1"/>
    <property type="molecule type" value="Genomic_DNA"/>
</dbReference>
<keyword evidence="11" id="KW-0067">ATP-binding</keyword>
<keyword evidence="10" id="KW-0418">Kinase</keyword>
<dbReference type="NCBIfam" id="NF006153">
    <property type="entry name" value="PRK08296.1-5"/>
    <property type="match status" value="1"/>
</dbReference>
<dbReference type="GO" id="GO:0008986">
    <property type="term" value="F:pyruvate, water dikinase activity"/>
    <property type="evidence" value="ECO:0007669"/>
    <property type="project" value="UniProtKB-EC"/>
</dbReference>
<dbReference type="SUPFAM" id="SSF52009">
    <property type="entry name" value="Phosphohistidine domain"/>
    <property type="match status" value="1"/>
</dbReference>
<evidence type="ECO:0000256" key="7">
    <source>
        <dbReference type="ARBA" id="ARBA00022679"/>
    </source>
</evidence>
<dbReference type="Gene3D" id="3.30.470.20">
    <property type="entry name" value="ATP-grasp fold, B domain"/>
    <property type="match status" value="1"/>
</dbReference>
<dbReference type="STRING" id="1123024.GCA_000423625_01725"/>
<dbReference type="InterPro" id="IPR036637">
    <property type="entry name" value="Phosphohistidine_dom_sf"/>
</dbReference>
<feature type="domain" description="Pyruvate phosphate dikinase AMP/ATP-binding" evidence="16">
    <location>
        <begin position="18"/>
        <end position="329"/>
    </location>
</feature>
<evidence type="ECO:0000256" key="10">
    <source>
        <dbReference type="ARBA" id="ARBA00022777"/>
    </source>
</evidence>
<evidence type="ECO:0000256" key="6">
    <source>
        <dbReference type="ARBA" id="ARBA00021623"/>
    </source>
</evidence>
<name>A0A511D230_9PSEU</name>
<dbReference type="InterPro" id="IPR006319">
    <property type="entry name" value="PEP_synth"/>
</dbReference>
<evidence type="ECO:0000256" key="3">
    <source>
        <dbReference type="ARBA" id="ARBA00004742"/>
    </source>
</evidence>
<evidence type="ECO:0000256" key="9">
    <source>
        <dbReference type="ARBA" id="ARBA00022741"/>
    </source>
</evidence>
<evidence type="ECO:0000256" key="14">
    <source>
        <dbReference type="ARBA" id="ARBA00047700"/>
    </source>
</evidence>
<accession>A0A511D230</accession>
<dbReference type="InterPro" id="IPR008279">
    <property type="entry name" value="PEP-util_enz_mobile_dom"/>
</dbReference>
<dbReference type="GO" id="GO:0005524">
    <property type="term" value="F:ATP binding"/>
    <property type="evidence" value="ECO:0007669"/>
    <property type="project" value="UniProtKB-KW"/>
</dbReference>
<comment type="catalytic activity">
    <reaction evidence="14">
        <text>pyruvate + ATP + H2O = phosphoenolpyruvate + AMP + phosphate + 2 H(+)</text>
        <dbReference type="Rhea" id="RHEA:11364"/>
        <dbReference type="ChEBI" id="CHEBI:15361"/>
        <dbReference type="ChEBI" id="CHEBI:15377"/>
        <dbReference type="ChEBI" id="CHEBI:15378"/>
        <dbReference type="ChEBI" id="CHEBI:30616"/>
        <dbReference type="ChEBI" id="CHEBI:43474"/>
        <dbReference type="ChEBI" id="CHEBI:58702"/>
        <dbReference type="ChEBI" id="CHEBI:456215"/>
        <dbReference type="EC" id="2.7.9.2"/>
    </reaction>
</comment>
<dbReference type="RefSeq" id="WP_084795975.1">
    <property type="nucleotide sequence ID" value="NZ_AUII01000005.1"/>
</dbReference>
<evidence type="ECO:0000256" key="4">
    <source>
        <dbReference type="ARBA" id="ARBA00007837"/>
    </source>
</evidence>
<dbReference type="SUPFAM" id="SSF56059">
    <property type="entry name" value="Glutathione synthetase ATP-binding domain-like"/>
    <property type="match status" value="1"/>
</dbReference>
<keyword evidence="9" id="KW-0547">Nucleotide-binding</keyword>
<evidence type="ECO:0000256" key="1">
    <source>
        <dbReference type="ARBA" id="ARBA00001946"/>
    </source>
</evidence>
<comment type="caution">
    <text evidence="17">The sequence shown here is derived from an EMBL/GenBank/DDBJ whole genome shotgun (WGS) entry which is preliminary data.</text>
</comment>
<sequence length="972" mass="107695">MTYVVWFEDFDRELAPGMGGKCAGLGEMTSSGLPVPPGFAVTTDAHRAASRSLRDQLNGLLAECESNAAAVARTSAAMRGLVEATPLTGDVRAAVAAAYAQLCRRCGMDDVPVAVRSSAAGEDAPGASFAGEYDSYLWVRGEADVLAAVRRCWAGLFTERAIAYRQRITASDDPVTMAVAVQRMVLAEVAGVAFTLNPRNGDRSQIAVDASWGFGEAVVSGEVTPDSYLVDKVMGEITRRSVADKAIEYRLTAEGRGIRRSVVPEDRRGVPCLRDEQLMRVARLARQAERHYGCPQDVEWAIEADPAGGDRVLLLQSRPETGWSRRPAGPVAGAAPSGHAGVVAALRPRPVRRSSARLRSPFEVATPSGAEGWEDLYTESSLFSPERRSYEEQVFWFQDAVHWPRPLPPWDATFFEYALATLSQYNTRHYMIPAARGVDYRILHGYAYLSPISVTDPAEVQARSTQFLERAGFYFSNWDELYTKWLAKVRELIGQIERTRFDPLPEKEEMTVITEGHGTGSGLAIVQNYRALLDLCLTLWMHHFEFLNLGYAAYLDFFGFCKQAFPDIPDQAVARMVAGIEVDLFRPDEELKKLARLAVELDIDAAFADPDPDRVDERLRGTPEGRRWLDRWSEVSEPWFNFSSGSGFYHCDHIWIEHREIPFGFVRDYAAKLRQGVDLARPLRRLRADRERITSEYAGLLPTDADRTAFEEKLGLARVVFPYVENHNFYVEHWANSAVWRKMRELGRLLVDSGFLAEENDVFYFRRNEIPDVLWDLYSSWAVGAPARGPGRWPAEIERRRRILHALGQQRPPPALGVPPERITEPFTIMLWGITDERIAQWLPSDDDGEQPGDLTGLAASPGVAEGPARVLSSPAQIDQVREGEILVAPITAPSWAPIFARIRAAVTDIGGIMSHAAIVCREYGLPAVTGAATATTRIRTGQLIRVDGGAGTVTLLDPAVSRTARPAPAPP</sequence>
<evidence type="ECO:0000256" key="11">
    <source>
        <dbReference type="ARBA" id="ARBA00022840"/>
    </source>
</evidence>
<comment type="pathway">
    <text evidence="3">Carbohydrate biosynthesis; gluconeogenesis.</text>
</comment>
<dbReference type="GO" id="GO:0006094">
    <property type="term" value="P:gluconeogenesis"/>
    <property type="evidence" value="ECO:0007669"/>
    <property type="project" value="UniProtKB-UniPathway"/>
</dbReference>
<keyword evidence="7" id="KW-0808">Transferase</keyword>
<keyword evidence="8" id="KW-0479">Metal-binding</keyword>
<evidence type="ECO:0000313" key="18">
    <source>
        <dbReference type="Proteomes" id="UP000321328"/>
    </source>
</evidence>
<dbReference type="Proteomes" id="UP000321328">
    <property type="component" value="Unassembled WGS sequence"/>
</dbReference>
<evidence type="ECO:0000256" key="2">
    <source>
        <dbReference type="ARBA" id="ARBA00002988"/>
    </source>
</evidence>
<evidence type="ECO:0000256" key="8">
    <source>
        <dbReference type="ARBA" id="ARBA00022723"/>
    </source>
</evidence>
<keyword evidence="12" id="KW-0460">Magnesium</keyword>
<dbReference type="Pfam" id="PF01326">
    <property type="entry name" value="PPDK_N"/>
    <property type="match status" value="1"/>
</dbReference>
<comment type="function">
    <text evidence="2">Catalyzes the phosphorylation of pyruvate to phosphoenolpyruvate.</text>
</comment>
<evidence type="ECO:0000256" key="13">
    <source>
        <dbReference type="ARBA" id="ARBA00033470"/>
    </source>
</evidence>